<feature type="chain" id="PRO_5046756729" evidence="1">
    <location>
        <begin position="42"/>
        <end position="573"/>
    </location>
</feature>
<dbReference type="CDD" id="cd01300">
    <property type="entry name" value="YtcJ_like"/>
    <property type="match status" value="1"/>
</dbReference>
<evidence type="ECO:0000256" key="1">
    <source>
        <dbReference type="SAM" id="SignalP"/>
    </source>
</evidence>
<dbReference type="InterPro" id="IPR032466">
    <property type="entry name" value="Metal_Hydrolase"/>
</dbReference>
<dbReference type="Proteomes" id="UP000735592">
    <property type="component" value="Unassembled WGS sequence"/>
</dbReference>
<name>A0ABW9SH93_9BURK</name>
<protein>
    <submittedName>
        <fullName evidence="3">Amidohydrolase family protein</fullName>
    </submittedName>
</protein>
<evidence type="ECO:0000259" key="2">
    <source>
        <dbReference type="Pfam" id="PF07969"/>
    </source>
</evidence>
<dbReference type="SUPFAM" id="SSF51556">
    <property type="entry name" value="Metallo-dependent hydrolases"/>
    <property type="match status" value="1"/>
</dbReference>
<dbReference type="InterPro" id="IPR033932">
    <property type="entry name" value="YtcJ-like"/>
</dbReference>
<keyword evidence="1" id="KW-0732">Signal</keyword>
<organism evidence="3 4">
    <name type="scientific">Pseudoduganella danionis</name>
    <dbReference type="NCBI Taxonomy" id="1890295"/>
    <lineage>
        <taxon>Bacteria</taxon>
        <taxon>Pseudomonadati</taxon>
        <taxon>Pseudomonadota</taxon>
        <taxon>Betaproteobacteria</taxon>
        <taxon>Burkholderiales</taxon>
        <taxon>Oxalobacteraceae</taxon>
        <taxon>Telluria group</taxon>
        <taxon>Pseudoduganella</taxon>
    </lineage>
</organism>
<evidence type="ECO:0000313" key="3">
    <source>
        <dbReference type="EMBL" id="MTW31418.1"/>
    </source>
</evidence>
<dbReference type="InterPro" id="IPR013108">
    <property type="entry name" value="Amidohydro_3"/>
</dbReference>
<keyword evidence="4" id="KW-1185">Reference proteome</keyword>
<dbReference type="SUPFAM" id="SSF51338">
    <property type="entry name" value="Composite domain of metallo-dependent hydrolases"/>
    <property type="match status" value="1"/>
</dbReference>
<accession>A0ABW9SH93</accession>
<evidence type="ECO:0000313" key="4">
    <source>
        <dbReference type="Proteomes" id="UP000735592"/>
    </source>
</evidence>
<dbReference type="Pfam" id="PF07969">
    <property type="entry name" value="Amidohydro_3"/>
    <property type="match status" value="1"/>
</dbReference>
<reference evidence="3 4" key="1">
    <citation type="submission" date="2019-11" db="EMBL/GenBank/DDBJ databases">
        <title>Type strains purchased from KCTC, JCM and DSMZ.</title>
        <authorList>
            <person name="Lu H."/>
        </authorList>
    </citation>
    <scope>NUCLEOTIDE SEQUENCE [LARGE SCALE GENOMIC DNA]</scope>
    <source>
        <strain evidence="3 4">DSM 103461</strain>
    </source>
</reference>
<dbReference type="PANTHER" id="PTHR22642:SF2">
    <property type="entry name" value="PROTEIN LONG AFTER FAR-RED 3"/>
    <property type="match status" value="1"/>
</dbReference>
<sequence length="573" mass="61522">MRTTVFSPAPLAGVVRQASTTTLLAAGLAAGLAAVAPLAQADTIIDRANGYTLTADGTLQRFTSLAFDDLGKIVAVGSEKDTAARLPKAEHIDAQGKTLLPGLIDAHGHVFGLGEIASGVELFNATSVGGAVRTVAEFARAHPRKAWVIGRGWNQENWKLGRFPTAAELDAQVNDRPVLLHRVDGHAIWVNTKALEMAGVSRDTPDPKGGKIERDAAGRPTGVLVDAAMELVEKVVPLATPAEARSMLDNALAILAKMGLTSVHDAGIKVAQDDLYRDYADHGKLTTRVYAMIGDTGADFDELAKDGPLHSYGNDVYALASVKLYSDGALGSRGAALLAPYSDMPSTKGLLFYPPAEMLAKMNKAMKAGYQVNVHAIGDAGNRQILDAYAQLIPKYNAVGLRHRIEHAQVVTPEDIPRFKTLGVIPSMQPTHATSDQNMAEQRVGSERIKGAYAWRTFLDQGSRIACGSDFPVESPNPFEGLHAAVTRQNNAGQPAGGWYKNQAMTLTEALRCFTLDAAYAAHQENVIGSLEPGKWADFILIDRDLFKVPSEQIGKTQVLQTWMGGKRVYKRQ</sequence>
<dbReference type="RefSeq" id="WP_155432802.1">
    <property type="nucleotide sequence ID" value="NZ_JBHLXK010000001.1"/>
</dbReference>
<gene>
    <name evidence="3" type="ORF">GM655_01105</name>
</gene>
<comment type="caution">
    <text evidence="3">The sequence shown here is derived from an EMBL/GenBank/DDBJ whole genome shotgun (WGS) entry which is preliminary data.</text>
</comment>
<dbReference type="PANTHER" id="PTHR22642">
    <property type="entry name" value="IMIDAZOLONEPROPIONASE"/>
    <property type="match status" value="1"/>
</dbReference>
<dbReference type="Gene3D" id="3.20.20.140">
    <property type="entry name" value="Metal-dependent hydrolases"/>
    <property type="match status" value="1"/>
</dbReference>
<feature type="signal peptide" evidence="1">
    <location>
        <begin position="1"/>
        <end position="41"/>
    </location>
</feature>
<feature type="domain" description="Amidohydrolase 3" evidence="2">
    <location>
        <begin position="91"/>
        <end position="570"/>
    </location>
</feature>
<proteinExistence type="predicted"/>
<dbReference type="InterPro" id="IPR011059">
    <property type="entry name" value="Metal-dep_hydrolase_composite"/>
</dbReference>
<dbReference type="Gene3D" id="3.10.310.70">
    <property type="match status" value="1"/>
</dbReference>
<dbReference type="Gene3D" id="2.30.40.10">
    <property type="entry name" value="Urease, subunit C, domain 1"/>
    <property type="match status" value="1"/>
</dbReference>
<dbReference type="EMBL" id="WNKW01000001">
    <property type="protein sequence ID" value="MTW31418.1"/>
    <property type="molecule type" value="Genomic_DNA"/>
</dbReference>